<dbReference type="PANTHER" id="PTHR35807">
    <property type="entry name" value="TRANSCRIPTIONAL REGULATOR REDD-RELATED"/>
    <property type="match status" value="1"/>
</dbReference>
<sequence length="403" mass="46846">MKEKLSDVNQLEIYMLGRFALVHEGKVVLEDEGRTHKVWTLLGYLLAHHNRKLGPQELPELLCGDDRSNDPARTVKNLVYRLRCMLADSELPEQNYILQKGGIYGWNIELNYTIDVNEFTNKYQTAVRMHDDPDGALKLYLEALRLYKGKFMPHAAYDEWAVTLTTYYHRVFLDAVFSTYKLLEQKQDFTTMLPICEKAISIDPYEEEVYKIYIHCLTKLGRHKDALSAYEAITSRLYDDMGVNPSKELRSLYREIVKTLKSVETDIMIIKEDLNEGGNVNCCYYCPYEIFKDIYRFIARGVERTGTSFFIMLCTLTDNKDEMPSIQYLGEAMENLKFCIGTSLRKSDVFARYSNSQYVIMLPGTSYENGQMVGERILNSYKKNKSSKHVKLHYKLNPLDPKI</sequence>
<dbReference type="InterPro" id="IPR036388">
    <property type="entry name" value="WH-like_DNA-bd_sf"/>
</dbReference>
<dbReference type="InterPro" id="IPR051677">
    <property type="entry name" value="AfsR-DnrI-RedD_regulator"/>
</dbReference>
<evidence type="ECO:0000313" key="2">
    <source>
        <dbReference type="EMBL" id="MBN7773389.1"/>
    </source>
</evidence>
<organism evidence="2 3">
    <name type="scientific">Clostridium aminobutyricum</name>
    <dbReference type="NCBI Taxonomy" id="33953"/>
    <lineage>
        <taxon>Bacteria</taxon>
        <taxon>Bacillati</taxon>
        <taxon>Bacillota</taxon>
        <taxon>Clostridia</taxon>
        <taxon>Eubacteriales</taxon>
        <taxon>Clostridiaceae</taxon>
        <taxon>Clostridium</taxon>
    </lineage>
</organism>
<dbReference type="RefSeq" id="WP_206582234.1">
    <property type="nucleotide sequence ID" value="NZ_JAFJZZ010000003.1"/>
</dbReference>
<dbReference type="SMART" id="SM01043">
    <property type="entry name" value="BTAD"/>
    <property type="match status" value="1"/>
</dbReference>
<dbReference type="GO" id="GO:0003677">
    <property type="term" value="F:DNA binding"/>
    <property type="evidence" value="ECO:0007669"/>
    <property type="project" value="InterPro"/>
</dbReference>
<dbReference type="AlphaFoldDB" id="A0A939D8J5"/>
<dbReference type="Proteomes" id="UP000664545">
    <property type="component" value="Unassembled WGS sequence"/>
</dbReference>
<reference evidence="2" key="1">
    <citation type="submission" date="2021-02" db="EMBL/GenBank/DDBJ databases">
        <title>Abyssanaerobacter marinus gen.nov., sp., nov, anaerobic bacterium isolated from the Onnuri vent field of Indian Ocean and suggestion of Mogibacteriaceae fam. nov., and proposal of reclassification of ambiguous this family's genus member.</title>
        <authorList>
            <person name="Kim Y.J."/>
            <person name="Yang J.-A."/>
        </authorList>
    </citation>
    <scope>NUCLEOTIDE SEQUENCE</scope>
    <source>
        <strain evidence="2">DSM 2634</strain>
    </source>
</reference>
<dbReference type="SUPFAM" id="SSF46894">
    <property type="entry name" value="C-terminal effector domain of the bipartite response regulators"/>
    <property type="match status" value="1"/>
</dbReference>
<comment type="caution">
    <text evidence="2">The sequence shown here is derived from an EMBL/GenBank/DDBJ whole genome shotgun (WGS) entry which is preliminary data.</text>
</comment>
<dbReference type="Pfam" id="PF03704">
    <property type="entry name" value="BTAD"/>
    <property type="match status" value="1"/>
</dbReference>
<dbReference type="SUPFAM" id="SSF55073">
    <property type="entry name" value="Nucleotide cyclase"/>
    <property type="match status" value="1"/>
</dbReference>
<proteinExistence type="predicted"/>
<evidence type="ECO:0000259" key="1">
    <source>
        <dbReference type="SMART" id="SM01043"/>
    </source>
</evidence>
<dbReference type="EMBL" id="JAFJZZ010000003">
    <property type="protein sequence ID" value="MBN7773389.1"/>
    <property type="molecule type" value="Genomic_DNA"/>
</dbReference>
<dbReference type="InterPro" id="IPR029787">
    <property type="entry name" value="Nucleotide_cyclase"/>
</dbReference>
<dbReference type="SUPFAM" id="SSF48452">
    <property type="entry name" value="TPR-like"/>
    <property type="match status" value="1"/>
</dbReference>
<keyword evidence="3" id="KW-1185">Reference proteome</keyword>
<dbReference type="InterPro" id="IPR011990">
    <property type="entry name" value="TPR-like_helical_dom_sf"/>
</dbReference>
<dbReference type="Gene3D" id="1.25.40.10">
    <property type="entry name" value="Tetratricopeptide repeat domain"/>
    <property type="match status" value="1"/>
</dbReference>
<protein>
    <recommendedName>
        <fullName evidence="1">Bacterial transcriptional activator domain-containing protein</fullName>
    </recommendedName>
</protein>
<dbReference type="InterPro" id="IPR005158">
    <property type="entry name" value="BTAD"/>
</dbReference>
<feature type="domain" description="Bacterial transcriptional activator" evidence="1">
    <location>
        <begin position="114"/>
        <end position="257"/>
    </location>
</feature>
<dbReference type="InterPro" id="IPR016032">
    <property type="entry name" value="Sig_transdc_resp-reg_C-effctor"/>
</dbReference>
<evidence type="ECO:0000313" key="3">
    <source>
        <dbReference type="Proteomes" id="UP000664545"/>
    </source>
</evidence>
<dbReference type="PANTHER" id="PTHR35807:SF2">
    <property type="entry name" value="TRANSCRIPTIONAL ACTIVATOR DOMAIN"/>
    <property type="match status" value="1"/>
</dbReference>
<dbReference type="Gene3D" id="1.10.10.10">
    <property type="entry name" value="Winged helix-like DNA-binding domain superfamily/Winged helix DNA-binding domain"/>
    <property type="match status" value="1"/>
</dbReference>
<dbReference type="GO" id="GO:0006355">
    <property type="term" value="P:regulation of DNA-templated transcription"/>
    <property type="evidence" value="ECO:0007669"/>
    <property type="project" value="InterPro"/>
</dbReference>
<gene>
    <name evidence="2" type="ORF">JYB65_08445</name>
</gene>
<name>A0A939D8J5_CLOAM</name>
<accession>A0A939D8J5</accession>